<dbReference type="Gene3D" id="2.160.20.10">
    <property type="entry name" value="Single-stranded right-handed beta-helix, Pectin lyase-like"/>
    <property type="match status" value="1"/>
</dbReference>
<dbReference type="SUPFAM" id="SSF51126">
    <property type="entry name" value="Pectin lyase-like"/>
    <property type="match status" value="1"/>
</dbReference>
<evidence type="ECO:0000256" key="2">
    <source>
        <dbReference type="ARBA" id="ARBA00004613"/>
    </source>
</evidence>
<dbReference type="PANTHER" id="PTHR40088:SF1">
    <property type="entry name" value="PECTATE LYASE PEL9"/>
    <property type="match status" value="1"/>
</dbReference>
<name>A0A2V5KDF0_9BACL</name>
<dbReference type="Gene3D" id="2.60.120.260">
    <property type="entry name" value="Galactose-binding domain-like"/>
    <property type="match status" value="2"/>
</dbReference>
<protein>
    <recommendedName>
        <fullName evidence="10">F5/8 type C domain-containing protein</fullName>
    </recommendedName>
</protein>
<dbReference type="PANTHER" id="PTHR40088">
    <property type="entry name" value="PECTATE LYASE (EUROFUNG)"/>
    <property type="match status" value="1"/>
</dbReference>
<keyword evidence="4" id="KW-0479">Metal-binding</keyword>
<evidence type="ECO:0000256" key="7">
    <source>
        <dbReference type="ARBA" id="ARBA00023239"/>
    </source>
</evidence>
<keyword evidence="3" id="KW-0964">Secreted</keyword>
<comment type="similarity">
    <text evidence="8">Belongs to the polysaccharide lyase 9 family.</text>
</comment>
<dbReference type="InterPro" id="IPR039448">
    <property type="entry name" value="Beta_helix"/>
</dbReference>
<keyword evidence="5 9" id="KW-0732">Signal</keyword>
<evidence type="ECO:0000313" key="12">
    <source>
        <dbReference type="Proteomes" id="UP000247476"/>
    </source>
</evidence>
<dbReference type="GO" id="GO:0046872">
    <property type="term" value="F:metal ion binding"/>
    <property type="evidence" value="ECO:0007669"/>
    <property type="project" value="UniProtKB-KW"/>
</dbReference>
<dbReference type="SMART" id="SM00710">
    <property type="entry name" value="PbH1"/>
    <property type="match status" value="8"/>
</dbReference>
<proteinExistence type="inferred from homology"/>
<feature type="domain" description="F5/8 type C" evidence="10">
    <location>
        <begin position="425"/>
        <end position="583"/>
    </location>
</feature>
<feature type="signal peptide" evidence="9">
    <location>
        <begin position="1"/>
        <end position="34"/>
    </location>
</feature>
<dbReference type="Proteomes" id="UP000247476">
    <property type="component" value="Unassembled WGS sequence"/>
</dbReference>
<organism evidence="11 12">
    <name type="scientific">Paenibacillus flagellatus</name>
    <dbReference type="NCBI Taxonomy" id="2211139"/>
    <lineage>
        <taxon>Bacteria</taxon>
        <taxon>Bacillati</taxon>
        <taxon>Bacillota</taxon>
        <taxon>Bacilli</taxon>
        <taxon>Bacillales</taxon>
        <taxon>Paenibacillaceae</taxon>
        <taxon>Paenibacillus</taxon>
    </lineage>
</organism>
<dbReference type="Pfam" id="PF00754">
    <property type="entry name" value="F5_F8_type_C"/>
    <property type="match status" value="2"/>
</dbReference>
<evidence type="ECO:0000256" key="5">
    <source>
        <dbReference type="ARBA" id="ARBA00022729"/>
    </source>
</evidence>
<evidence type="ECO:0000256" key="1">
    <source>
        <dbReference type="ARBA" id="ARBA00001913"/>
    </source>
</evidence>
<keyword evidence="6" id="KW-0106">Calcium</keyword>
<gene>
    <name evidence="11" type="ORF">DLM86_00320</name>
</gene>
<dbReference type="GO" id="GO:0005576">
    <property type="term" value="C:extracellular region"/>
    <property type="evidence" value="ECO:0007669"/>
    <property type="project" value="UniProtKB-SubCell"/>
</dbReference>
<dbReference type="InterPro" id="IPR000421">
    <property type="entry name" value="FA58C"/>
</dbReference>
<dbReference type="GO" id="GO:0016837">
    <property type="term" value="F:carbon-oxygen lyase activity, acting on polysaccharides"/>
    <property type="evidence" value="ECO:0007669"/>
    <property type="project" value="TreeGrafter"/>
</dbReference>
<dbReference type="InterPro" id="IPR052052">
    <property type="entry name" value="Polysaccharide_Lyase_9"/>
</dbReference>
<dbReference type="InterPro" id="IPR012334">
    <property type="entry name" value="Pectin_lyas_fold"/>
</dbReference>
<keyword evidence="12" id="KW-1185">Reference proteome</keyword>
<comment type="cofactor">
    <cofactor evidence="1">
        <name>Ca(2+)</name>
        <dbReference type="ChEBI" id="CHEBI:29108"/>
    </cofactor>
</comment>
<dbReference type="InterPro" id="IPR059226">
    <property type="entry name" value="Choice_anch_Q_dom"/>
</dbReference>
<evidence type="ECO:0000259" key="10">
    <source>
        <dbReference type="PROSITE" id="PS50022"/>
    </source>
</evidence>
<dbReference type="EMBL" id="QJVJ01000001">
    <property type="protein sequence ID" value="PYI56932.1"/>
    <property type="molecule type" value="Genomic_DNA"/>
</dbReference>
<sequence length="734" mass="79645">MIMKAYTIKEKMYWAVGFLLFALCLLIPAASAEAATTYYMSPTGIDDPDRNGSSGQPWRTLGYANKRLSPGDTLYIRGGTYNNEYIDDSDWTANGTSAAPITISGYPGETAIFDGNGTTATFLHDLTNSSYITIKDIEVRNYKYYVILLLRNCDNWTFDNIYLHDSGKNLTTDTAFVSGIMVSTSDNTTIKNSRIVNIGTPIGRYPAQTHAIYMGANTANVNIFNNYIENSVGGGIHGWHANNFNGGNIYNNVIANNNMGIVFDDGAQNVNIYNNTLYNNTYANFAFNQTGDDIAGVNNIVLKNNISYSQGNRGILIDAKNQPEVSWDYNLWYDPSGAPIWWGIVGGNTSTGVHYTVAQCKANTTNCDNDVQANPLFVNASGDDFHLQSTSPAINAGTTVSGVTTDKDGVSRPQGAAFDLGAFEAPSSASGVNRALNKTITSNGTLTGTTSVAHATDGVSSNTANYTSYDPKTNGVYVQLDLGASYNIDTVKLWHYYGDTRAYHDVIVQLSNDATFATKTTVFNNDTDNSSLQGAGTDAEYTESSAGKTITFPAVNARYVRLWTNGNTVNGYNNYVEVEVWDTPNLALNKTITSNGTLTGTTSVAHATDGVSSNTANYTSYDPKTNGVYVQLDLGASYDIDTVKLWHYYGDTRAYHDVIVQLSNDATFATKTTVFNNDTDNSSLQGAGTDAEYTESSAGKTITFPAVNARYVRLWTNGNTVNGYNNYVEVEVFE</sequence>
<dbReference type="InterPro" id="IPR011050">
    <property type="entry name" value="Pectin_lyase_fold/virulence"/>
</dbReference>
<evidence type="ECO:0000256" key="4">
    <source>
        <dbReference type="ARBA" id="ARBA00022723"/>
    </source>
</evidence>
<dbReference type="Pfam" id="PF13229">
    <property type="entry name" value="Beta_helix"/>
    <property type="match status" value="1"/>
</dbReference>
<reference evidence="11 12" key="1">
    <citation type="submission" date="2018-05" db="EMBL/GenBank/DDBJ databases">
        <title>Paenibacillus flagellatus sp. nov., isolated from selenium mineral soil.</title>
        <authorList>
            <person name="Dai X."/>
        </authorList>
    </citation>
    <scope>NUCLEOTIDE SEQUENCE [LARGE SCALE GENOMIC DNA]</scope>
    <source>
        <strain evidence="11 12">DXL2</strain>
    </source>
</reference>
<comment type="subcellular location">
    <subcellularLocation>
        <location evidence="2">Secreted</location>
    </subcellularLocation>
</comment>
<evidence type="ECO:0000313" key="11">
    <source>
        <dbReference type="EMBL" id="PYI56932.1"/>
    </source>
</evidence>
<evidence type="ECO:0000256" key="6">
    <source>
        <dbReference type="ARBA" id="ARBA00022837"/>
    </source>
</evidence>
<feature type="chain" id="PRO_5016141153" description="F5/8 type C domain-containing protein" evidence="9">
    <location>
        <begin position="35"/>
        <end position="734"/>
    </location>
</feature>
<dbReference type="SUPFAM" id="SSF49785">
    <property type="entry name" value="Galactose-binding domain-like"/>
    <property type="match status" value="2"/>
</dbReference>
<dbReference type="InterPro" id="IPR006626">
    <property type="entry name" value="PbH1"/>
</dbReference>
<dbReference type="InterPro" id="IPR008979">
    <property type="entry name" value="Galactose-bd-like_sf"/>
</dbReference>
<evidence type="ECO:0000256" key="9">
    <source>
        <dbReference type="SAM" id="SignalP"/>
    </source>
</evidence>
<dbReference type="PROSITE" id="PS50022">
    <property type="entry name" value="FA58C_3"/>
    <property type="match status" value="1"/>
</dbReference>
<dbReference type="NCBIfam" id="NF041518">
    <property type="entry name" value="choice_anch_Q"/>
    <property type="match status" value="1"/>
</dbReference>
<accession>A0A2V5KDF0</accession>
<evidence type="ECO:0000256" key="8">
    <source>
        <dbReference type="ARBA" id="ARBA00038263"/>
    </source>
</evidence>
<comment type="caution">
    <text evidence="11">The sequence shown here is derived from an EMBL/GenBank/DDBJ whole genome shotgun (WGS) entry which is preliminary data.</text>
</comment>
<dbReference type="AlphaFoldDB" id="A0A2V5KDF0"/>
<evidence type="ECO:0000256" key="3">
    <source>
        <dbReference type="ARBA" id="ARBA00022525"/>
    </source>
</evidence>
<keyword evidence="7" id="KW-0456">Lyase</keyword>